<keyword evidence="3" id="KW-1185">Reference proteome</keyword>
<dbReference type="RefSeq" id="WP_169813768.1">
    <property type="nucleotide sequence ID" value="NZ_QQBC01000004.1"/>
</dbReference>
<accession>A0A370I6I7</accession>
<evidence type="ECO:0000256" key="1">
    <source>
        <dbReference type="SAM" id="SignalP"/>
    </source>
</evidence>
<feature type="signal peptide" evidence="1">
    <location>
        <begin position="1"/>
        <end position="27"/>
    </location>
</feature>
<sequence length="126" mass="14182">MYRRFTSYCAAALAVATVCLSDRTASAKSEYPEPYSCGWDVCLWTELYFQGEEWGATLTNPDGTEITGCFTDFKADHFLSVQNNYHKSIFLYRTPDCSGWPDVMILAGGIDGDSDFEIHSMRLQFG</sequence>
<dbReference type="EMBL" id="QQBC01000004">
    <property type="protein sequence ID" value="RDI66332.1"/>
    <property type="molecule type" value="Genomic_DNA"/>
</dbReference>
<dbReference type="Proteomes" id="UP000254869">
    <property type="component" value="Unassembled WGS sequence"/>
</dbReference>
<evidence type="ECO:0000313" key="2">
    <source>
        <dbReference type="EMBL" id="RDI66332.1"/>
    </source>
</evidence>
<evidence type="ECO:0000313" key="3">
    <source>
        <dbReference type="Proteomes" id="UP000254869"/>
    </source>
</evidence>
<organism evidence="2 3">
    <name type="scientific">Nocardia pseudobrasiliensis</name>
    <dbReference type="NCBI Taxonomy" id="45979"/>
    <lineage>
        <taxon>Bacteria</taxon>
        <taxon>Bacillati</taxon>
        <taxon>Actinomycetota</taxon>
        <taxon>Actinomycetes</taxon>
        <taxon>Mycobacteriales</taxon>
        <taxon>Nocardiaceae</taxon>
        <taxon>Nocardia</taxon>
    </lineage>
</organism>
<gene>
    <name evidence="2" type="ORF">DFR76_10478</name>
</gene>
<proteinExistence type="predicted"/>
<dbReference type="Pfam" id="PF03995">
    <property type="entry name" value="Inhibitor_I36"/>
    <property type="match status" value="1"/>
</dbReference>
<protein>
    <submittedName>
        <fullName evidence="2">Peptidase inhibitor family I36</fullName>
    </submittedName>
</protein>
<reference evidence="2 3" key="1">
    <citation type="submission" date="2018-07" db="EMBL/GenBank/DDBJ databases">
        <title>Genomic Encyclopedia of Type Strains, Phase IV (KMG-IV): sequencing the most valuable type-strain genomes for metagenomic binning, comparative biology and taxonomic classification.</title>
        <authorList>
            <person name="Goeker M."/>
        </authorList>
    </citation>
    <scope>NUCLEOTIDE SEQUENCE [LARGE SCALE GENOMIC DNA]</scope>
    <source>
        <strain evidence="2 3">DSM 44290</strain>
    </source>
</reference>
<dbReference type="AlphaFoldDB" id="A0A370I6I7"/>
<comment type="caution">
    <text evidence="2">The sequence shown here is derived from an EMBL/GenBank/DDBJ whole genome shotgun (WGS) entry which is preliminary data.</text>
</comment>
<name>A0A370I6I7_9NOCA</name>
<keyword evidence="1" id="KW-0732">Signal</keyword>
<feature type="chain" id="PRO_5016853414" evidence="1">
    <location>
        <begin position="28"/>
        <end position="126"/>
    </location>
</feature>